<gene>
    <name evidence="2" type="ORF">MTUNDRAET4_4089</name>
</gene>
<evidence type="ECO:0000313" key="3">
    <source>
        <dbReference type="Proteomes" id="UP000294360"/>
    </source>
</evidence>
<dbReference type="InterPro" id="IPR029058">
    <property type="entry name" value="AB_hydrolase_fold"/>
</dbReference>
<evidence type="ECO:0000259" key="1">
    <source>
        <dbReference type="Pfam" id="PF00561"/>
    </source>
</evidence>
<dbReference type="PANTHER" id="PTHR43194:SF2">
    <property type="entry name" value="PEROXISOMAL MEMBRANE PROTEIN LPX1"/>
    <property type="match status" value="1"/>
</dbReference>
<dbReference type="Proteomes" id="UP000294360">
    <property type="component" value="Chromosome"/>
</dbReference>
<protein>
    <submittedName>
        <fullName evidence="2">Alpha/beta hydrolase</fullName>
    </submittedName>
</protein>
<proteinExistence type="predicted"/>
<dbReference type="AlphaFoldDB" id="A0A4U8Z5Z4"/>
<dbReference type="Gene3D" id="3.40.50.1820">
    <property type="entry name" value="alpha/beta hydrolase"/>
    <property type="match status" value="1"/>
</dbReference>
<dbReference type="EMBL" id="LR536450">
    <property type="protein sequence ID" value="VFU10970.1"/>
    <property type="molecule type" value="Genomic_DNA"/>
</dbReference>
<dbReference type="InterPro" id="IPR050228">
    <property type="entry name" value="Carboxylesterase_BioH"/>
</dbReference>
<keyword evidence="2" id="KW-0378">Hydrolase</keyword>
<dbReference type="KEGG" id="mtun:MTUNDRAET4_4089"/>
<sequence>MPLAEPLAEPSFESCFISASDGLRLHFRDYGSPLDPGLPVVCLPGLTRSAADFGPLASALAGGLAGNRRRRVLALDYRGRGLSGYDRDWKNYSLPVENDDILSVLTAAGVERAVLVGTSRGGLHVMLLSATRPSIIAGAVLNDIGPVLEPQGLARIRSYVGKLPPPKSEADAVDLLKRLMSEHFKGLREADWALYAKLTFADETGRFGGRYDQKLMKTIESIDLEQPAPALWAQFDGLRAVPLLAIRGGNSDLLSPATLAEMARRHPNCETYIVEGEGHPPLLIDAPSIQRIAAFVAQTEG</sequence>
<dbReference type="Pfam" id="PF00561">
    <property type="entry name" value="Abhydrolase_1"/>
    <property type="match status" value="1"/>
</dbReference>
<name>A0A4U8Z5Z4_METTU</name>
<organism evidence="2 3">
    <name type="scientific">Methylocella tundrae</name>
    <dbReference type="NCBI Taxonomy" id="227605"/>
    <lineage>
        <taxon>Bacteria</taxon>
        <taxon>Pseudomonadati</taxon>
        <taxon>Pseudomonadota</taxon>
        <taxon>Alphaproteobacteria</taxon>
        <taxon>Hyphomicrobiales</taxon>
        <taxon>Beijerinckiaceae</taxon>
        <taxon>Methylocella</taxon>
    </lineage>
</organism>
<dbReference type="GO" id="GO:0016787">
    <property type="term" value="F:hydrolase activity"/>
    <property type="evidence" value="ECO:0007669"/>
    <property type="project" value="UniProtKB-KW"/>
</dbReference>
<evidence type="ECO:0000313" key="2">
    <source>
        <dbReference type="EMBL" id="VFU10970.1"/>
    </source>
</evidence>
<dbReference type="RefSeq" id="WP_134491910.1">
    <property type="nucleotide sequence ID" value="NZ_LR536450.1"/>
</dbReference>
<dbReference type="PANTHER" id="PTHR43194">
    <property type="entry name" value="HYDROLASE ALPHA/BETA FOLD FAMILY"/>
    <property type="match status" value="1"/>
</dbReference>
<feature type="domain" description="AB hydrolase-1" evidence="1">
    <location>
        <begin position="39"/>
        <end position="283"/>
    </location>
</feature>
<accession>A0A4U8Z5Z4</accession>
<dbReference type="SUPFAM" id="SSF53474">
    <property type="entry name" value="alpha/beta-Hydrolases"/>
    <property type="match status" value="1"/>
</dbReference>
<dbReference type="OrthoDB" id="9791366at2"/>
<reference evidence="2 3" key="1">
    <citation type="submission" date="2019-03" db="EMBL/GenBank/DDBJ databases">
        <authorList>
            <person name="Kox A.R. M."/>
        </authorList>
    </citation>
    <scope>NUCLEOTIDE SEQUENCE [LARGE SCALE GENOMIC DNA]</scope>
    <source>
        <strain evidence="2">MTUNDRAET4 annotated genome</strain>
    </source>
</reference>
<dbReference type="InterPro" id="IPR000073">
    <property type="entry name" value="AB_hydrolase_1"/>
</dbReference>